<evidence type="ECO:0000256" key="3">
    <source>
        <dbReference type="ARBA" id="ARBA00023163"/>
    </source>
</evidence>
<sequence>MQGGLEFPPGFRFHPTDDELVNHYLCRKCASLPI</sequence>
<keyword evidence="7" id="KW-1185">Reference proteome</keyword>
<dbReference type="AlphaFoldDB" id="A0A392TJN3"/>
<keyword evidence="1" id="KW-0805">Transcription regulation</keyword>
<feature type="non-terminal residue" evidence="6">
    <location>
        <position position="34"/>
    </location>
</feature>
<organism evidence="6 7">
    <name type="scientific">Trifolium medium</name>
    <dbReference type="NCBI Taxonomy" id="97028"/>
    <lineage>
        <taxon>Eukaryota</taxon>
        <taxon>Viridiplantae</taxon>
        <taxon>Streptophyta</taxon>
        <taxon>Embryophyta</taxon>
        <taxon>Tracheophyta</taxon>
        <taxon>Spermatophyta</taxon>
        <taxon>Magnoliopsida</taxon>
        <taxon>eudicotyledons</taxon>
        <taxon>Gunneridae</taxon>
        <taxon>Pentapetalae</taxon>
        <taxon>rosids</taxon>
        <taxon>fabids</taxon>
        <taxon>Fabales</taxon>
        <taxon>Fabaceae</taxon>
        <taxon>Papilionoideae</taxon>
        <taxon>50 kb inversion clade</taxon>
        <taxon>NPAAA clade</taxon>
        <taxon>Hologalegina</taxon>
        <taxon>IRL clade</taxon>
        <taxon>Trifolieae</taxon>
        <taxon>Trifolium</taxon>
    </lineage>
</organism>
<dbReference type="GO" id="GO:0003677">
    <property type="term" value="F:DNA binding"/>
    <property type="evidence" value="ECO:0007669"/>
    <property type="project" value="UniProtKB-KW"/>
</dbReference>
<dbReference type="InterPro" id="IPR036093">
    <property type="entry name" value="NAC_dom_sf"/>
</dbReference>
<protein>
    <submittedName>
        <fullName evidence="6">NAC domain-containing protein 2-like</fullName>
    </submittedName>
</protein>
<evidence type="ECO:0000256" key="2">
    <source>
        <dbReference type="ARBA" id="ARBA00023125"/>
    </source>
</evidence>
<comment type="caution">
    <text evidence="6">The sequence shown here is derived from an EMBL/GenBank/DDBJ whole genome shotgun (WGS) entry which is preliminary data.</text>
</comment>
<keyword evidence="2" id="KW-0238">DNA-binding</keyword>
<dbReference type="EMBL" id="LXQA010595161">
    <property type="protein sequence ID" value="MCI61192.1"/>
    <property type="molecule type" value="Genomic_DNA"/>
</dbReference>
<keyword evidence="4" id="KW-0539">Nucleus</keyword>
<proteinExistence type="predicted"/>
<accession>A0A392TJN3</accession>
<evidence type="ECO:0000313" key="6">
    <source>
        <dbReference type="EMBL" id="MCI61192.1"/>
    </source>
</evidence>
<dbReference type="Proteomes" id="UP000265520">
    <property type="component" value="Unassembled WGS sequence"/>
</dbReference>
<reference evidence="6 7" key="1">
    <citation type="journal article" date="2018" name="Front. Plant Sci.">
        <title>Red Clover (Trifolium pratense) and Zigzag Clover (T. medium) - A Picture of Genomic Similarities and Differences.</title>
        <authorList>
            <person name="Dluhosova J."/>
            <person name="Istvanek J."/>
            <person name="Nedelnik J."/>
            <person name="Repkova J."/>
        </authorList>
    </citation>
    <scope>NUCLEOTIDE SEQUENCE [LARGE SCALE GENOMIC DNA]</scope>
    <source>
        <strain evidence="7">cv. 10/8</strain>
        <tissue evidence="6">Leaf</tissue>
    </source>
</reference>
<keyword evidence="3" id="KW-0804">Transcription</keyword>
<name>A0A392TJN3_9FABA</name>
<feature type="domain" description="NAC" evidence="5">
    <location>
        <begin position="7"/>
        <end position="34"/>
    </location>
</feature>
<dbReference type="GO" id="GO:0006355">
    <property type="term" value="P:regulation of DNA-templated transcription"/>
    <property type="evidence" value="ECO:0007669"/>
    <property type="project" value="InterPro"/>
</dbReference>
<dbReference type="SUPFAM" id="SSF101941">
    <property type="entry name" value="NAC domain"/>
    <property type="match status" value="1"/>
</dbReference>
<evidence type="ECO:0000256" key="4">
    <source>
        <dbReference type="ARBA" id="ARBA00023242"/>
    </source>
</evidence>
<dbReference type="PROSITE" id="PS51005">
    <property type="entry name" value="NAC"/>
    <property type="match status" value="1"/>
</dbReference>
<evidence type="ECO:0000256" key="1">
    <source>
        <dbReference type="ARBA" id="ARBA00023015"/>
    </source>
</evidence>
<dbReference type="InterPro" id="IPR003441">
    <property type="entry name" value="NAC-dom"/>
</dbReference>
<dbReference type="Pfam" id="PF02365">
    <property type="entry name" value="NAM"/>
    <property type="match status" value="1"/>
</dbReference>
<evidence type="ECO:0000259" key="5">
    <source>
        <dbReference type="PROSITE" id="PS51005"/>
    </source>
</evidence>
<evidence type="ECO:0000313" key="7">
    <source>
        <dbReference type="Proteomes" id="UP000265520"/>
    </source>
</evidence>